<reference evidence="2" key="1">
    <citation type="journal article" date="2023" name="Genome Biol. Evol.">
        <title>Long-read-based Genome Assembly of Drosophila gunungcola Reveals Fewer Chemosensory Genes in Flower-breeding Species.</title>
        <authorList>
            <person name="Negi A."/>
            <person name="Liao B.Y."/>
            <person name="Yeh S.D."/>
        </authorList>
    </citation>
    <scope>NUCLEOTIDE SEQUENCE</scope>
    <source>
        <strain evidence="2">Sukarami</strain>
    </source>
</reference>
<dbReference type="EMBL" id="JAMKOV010000002">
    <property type="protein sequence ID" value="KAI8042228.1"/>
    <property type="molecule type" value="Genomic_DNA"/>
</dbReference>
<protein>
    <submittedName>
        <fullName evidence="2">Uncharacterized protein</fullName>
    </submittedName>
</protein>
<feature type="compositionally biased region" description="Low complexity" evidence="1">
    <location>
        <begin position="68"/>
        <end position="86"/>
    </location>
</feature>
<accession>A0A9P9YSD0</accession>
<evidence type="ECO:0000313" key="2">
    <source>
        <dbReference type="EMBL" id="KAI8042228.1"/>
    </source>
</evidence>
<evidence type="ECO:0000313" key="3">
    <source>
        <dbReference type="Proteomes" id="UP001059596"/>
    </source>
</evidence>
<evidence type="ECO:0000256" key="1">
    <source>
        <dbReference type="SAM" id="MobiDB-lite"/>
    </source>
</evidence>
<dbReference type="AlphaFoldDB" id="A0A9P9YSD0"/>
<organism evidence="2 3">
    <name type="scientific">Drosophila gunungcola</name>
    <name type="common">fruit fly</name>
    <dbReference type="NCBI Taxonomy" id="103775"/>
    <lineage>
        <taxon>Eukaryota</taxon>
        <taxon>Metazoa</taxon>
        <taxon>Ecdysozoa</taxon>
        <taxon>Arthropoda</taxon>
        <taxon>Hexapoda</taxon>
        <taxon>Insecta</taxon>
        <taxon>Pterygota</taxon>
        <taxon>Neoptera</taxon>
        <taxon>Endopterygota</taxon>
        <taxon>Diptera</taxon>
        <taxon>Brachycera</taxon>
        <taxon>Muscomorpha</taxon>
        <taxon>Ephydroidea</taxon>
        <taxon>Drosophilidae</taxon>
        <taxon>Drosophila</taxon>
        <taxon>Sophophora</taxon>
    </lineage>
</organism>
<dbReference type="Proteomes" id="UP001059596">
    <property type="component" value="Unassembled WGS sequence"/>
</dbReference>
<proteinExistence type="predicted"/>
<keyword evidence="3" id="KW-1185">Reference proteome</keyword>
<name>A0A9P9YSD0_9MUSC</name>
<gene>
    <name evidence="2" type="ORF">M5D96_003530</name>
</gene>
<sequence>MAPTSTGVPLEDVVGGGERWRSVALEVVQRLMNKVMATQQSLPNSAAKQLQFGLWQLLSGWNKVAKSRSPAAASRDAPGRAASSPPKWLIIPETT</sequence>
<comment type="caution">
    <text evidence="2">The sequence shown here is derived from an EMBL/GenBank/DDBJ whole genome shotgun (WGS) entry which is preliminary data.</text>
</comment>
<feature type="region of interest" description="Disordered" evidence="1">
    <location>
        <begin position="68"/>
        <end position="95"/>
    </location>
</feature>